<proteinExistence type="inferred from homology"/>
<name>A0A222P2W1_9GAMM</name>
<dbReference type="PANTHER" id="PTHR35333:SF3">
    <property type="entry name" value="BETA-LACTAMASE-TYPE TRANSPEPTIDASE FOLD CONTAINING PROTEIN"/>
    <property type="match status" value="1"/>
</dbReference>
<dbReference type="InterPro" id="IPR012338">
    <property type="entry name" value="Beta-lactam/transpept-like"/>
</dbReference>
<dbReference type="PRINTS" id="PR00118">
    <property type="entry name" value="BLACTAMASEA"/>
</dbReference>
<comment type="catalytic activity">
    <reaction evidence="1">
        <text>a beta-lactam + H2O = a substituted beta-amino acid</text>
        <dbReference type="Rhea" id="RHEA:20401"/>
        <dbReference type="ChEBI" id="CHEBI:15377"/>
        <dbReference type="ChEBI" id="CHEBI:35627"/>
        <dbReference type="ChEBI" id="CHEBI:140347"/>
        <dbReference type="EC" id="3.5.2.6"/>
    </reaction>
</comment>
<dbReference type="Pfam" id="PF13354">
    <property type="entry name" value="Beta-lactamase2"/>
    <property type="match status" value="1"/>
</dbReference>
<dbReference type="PANTHER" id="PTHR35333">
    <property type="entry name" value="BETA-LACTAMASE"/>
    <property type="match status" value="1"/>
</dbReference>
<reference evidence="6" key="1">
    <citation type="submission" date="2016-07" db="EMBL/GenBank/DDBJ databases">
        <authorList>
            <person name="Florea S."/>
            <person name="Webb J.S."/>
            <person name="Jaromczyk J."/>
            <person name="Schardl C.L."/>
        </authorList>
    </citation>
    <scope>NUCLEOTIDE SEQUENCE [LARGE SCALE GENOMIC DNA]</scope>
    <source>
        <strain evidence="6">CDC-D5610</strain>
    </source>
</reference>
<dbReference type="KEGG" id="lcd:clem_08120"/>
<dbReference type="EC" id="3.5.2.6" evidence="3"/>
<evidence type="ECO:0000259" key="4">
    <source>
        <dbReference type="Pfam" id="PF13354"/>
    </source>
</evidence>
<dbReference type="Gene3D" id="3.40.710.10">
    <property type="entry name" value="DD-peptidase/beta-lactamase superfamily"/>
    <property type="match status" value="1"/>
</dbReference>
<keyword evidence="5" id="KW-0378">Hydrolase</keyword>
<dbReference type="GO" id="GO:0030655">
    <property type="term" value="P:beta-lactam antibiotic catabolic process"/>
    <property type="evidence" value="ECO:0007669"/>
    <property type="project" value="InterPro"/>
</dbReference>
<accession>A0A222P2W1</accession>
<dbReference type="OrthoDB" id="9784149at2"/>
<evidence type="ECO:0000313" key="6">
    <source>
        <dbReference type="Proteomes" id="UP000201728"/>
    </source>
</evidence>
<dbReference type="GO" id="GO:0008800">
    <property type="term" value="F:beta-lactamase activity"/>
    <property type="evidence" value="ECO:0007669"/>
    <property type="project" value="UniProtKB-EC"/>
</dbReference>
<dbReference type="InterPro" id="IPR045155">
    <property type="entry name" value="Beta-lactam_cat"/>
</dbReference>
<dbReference type="Proteomes" id="UP000201728">
    <property type="component" value="Chromosome"/>
</dbReference>
<dbReference type="GO" id="GO:0046677">
    <property type="term" value="P:response to antibiotic"/>
    <property type="evidence" value="ECO:0007669"/>
    <property type="project" value="InterPro"/>
</dbReference>
<keyword evidence="6" id="KW-1185">Reference proteome</keyword>
<evidence type="ECO:0000256" key="3">
    <source>
        <dbReference type="ARBA" id="ARBA00012865"/>
    </source>
</evidence>
<dbReference type="SUPFAM" id="SSF56601">
    <property type="entry name" value="beta-lactamase/transpeptidase-like"/>
    <property type="match status" value="1"/>
</dbReference>
<evidence type="ECO:0000313" key="5">
    <source>
        <dbReference type="EMBL" id="ASQ46176.1"/>
    </source>
</evidence>
<dbReference type="RefSeq" id="WP_094091154.1">
    <property type="nucleotide sequence ID" value="NZ_CP016397.1"/>
</dbReference>
<evidence type="ECO:0000256" key="1">
    <source>
        <dbReference type="ARBA" id="ARBA00001526"/>
    </source>
</evidence>
<dbReference type="InterPro" id="IPR000871">
    <property type="entry name" value="Beta-lactam_class-A"/>
</dbReference>
<dbReference type="NCBIfam" id="NF033103">
    <property type="entry name" value="bla_class_A"/>
    <property type="match status" value="1"/>
</dbReference>
<dbReference type="EMBL" id="CP016397">
    <property type="protein sequence ID" value="ASQ46176.1"/>
    <property type="molecule type" value="Genomic_DNA"/>
</dbReference>
<protein>
    <recommendedName>
        <fullName evidence="3">beta-lactamase</fullName>
        <ecNumber evidence="3">3.5.2.6</ecNumber>
    </recommendedName>
</protein>
<dbReference type="AlphaFoldDB" id="A0A222P2W1"/>
<gene>
    <name evidence="5" type="primary">bla</name>
    <name evidence="5" type="ORF">clem_08120</name>
</gene>
<comment type="similarity">
    <text evidence="2">Belongs to the class-A beta-lactamase family.</text>
</comment>
<evidence type="ECO:0000256" key="2">
    <source>
        <dbReference type="ARBA" id="ARBA00009009"/>
    </source>
</evidence>
<organism evidence="5 6">
    <name type="scientific">Legionella clemsonensis</name>
    <dbReference type="NCBI Taxonomy" id="1867846"/>
    <lineage>
        <taxon>Bacteria</taxon>
        <taxon>Pseudomonadati</taxon>
        <taxon>Pseudomonadota</taxon>
        <taxon>Gammaproteobacteria</taxon>
        <taxon>Legionellales</taxon>
        <taxon>Legionellaceae</taxon>
        <taxon>Legionella</taxon>
    </lineage>
</organism>
<sequence>MNFFPRKRLFLLITLTIIFISTFIPAFANTEPTQLIPIEKKFEVLEASMNGRIGVFAINTANNQHIQYRADERFPIQSTFKVMAVSAILKQSMTDKHLLQQKMTYTKKDLVFWSPITEKHLASGMTISELCSAAIMYSDNTATNLIVKKLGGPNAVTAFARSIKDSTFRVDNWEPELNSNPNNLLDTSTPIAMEKSLQKLTLGNTLALPQREQLVTWMKNNTTGDARIRAGVPKRWIVADKTGSGNGYGISNDIGIIWPPSCAPIVVTIYSVHNEKATTPRDNVIASATRLIIKEFAQTDKCIKEQASNA</sequence>
<feature type="domain" description="Beta-lactamase class A catalytic" evidence="4">
    <location>
        <begin position="54"/>
        <end position="270"/>
    </location>
</feature>